<accession>A0ABY6E7G8</accession>
<evidence type="ECO:0000256" key="3">
    <source>
        <dbReference type="ARBA" id="ARBA00023082"/>
    </source>
</evidence>
<feature type="region of interest" description="Disordered" evidence="5">
    <location>
        <begin position="192"/>
        <end position="212"/>
    </location>
</feature>
<evidence type="ECO:0000313" key="8">
    <source>
        <dbReference type="EMBL" id="UXY20023.1"/>
    </source>
</evidence>
<dbReference type="InterPro" id="IPR039425">
    <property type="entry name" value="RNA_pol_sigma-70-like"/>
</dbReference>
<evidence type="ECO:0000256" key="4">
    <source>
        <dbReference type="ARBA" id="ARBA00023163"/>
    </source>
</evidence>
<dbReference type="NCBIfam" id="TIGR02937">
    <property type="entry name" value="sigma70-ECF"/>
    <property type="match status" value="1"/>
</dbReference>
<dbReference type="Gene3D" id="1.10.10.10">
    <property type="entry name" value="Winged helix-like DNA-binding domain superfamily/Winged helix DNA-binding domain"/>
    <property type="match status" value="1"/>
</dbReference>
<dbReference type="InterPro" id="IPR013324">
    <property type="entry name" value="RNA_pol_sigma_r3/r4-like"/>
</dbReference>
<organism evidence="8 9">
    <name type="scientific">Streptomyces cynarae</name>
    <dbReference type="NCBI Taxonomy" id="2981134"/>
    <lineage>
        <taxon>Bacteria</taxon>
        <taxon>Bacillati</taxon>
        <taxon>Actinomycetota</taxon>
        <taxon>Actinomycetes</taxon>
        <taxon>Kitasatosporales</taxon>
        <taxon>Streptomycetaceae</taxon>
        <taxon>Streptomyces</taxon>
    </lineage>
</organism>
<dbReference type="EMBL" id="CP106793">
    <property type="protein sequence ID" value="UXY20023.1"/>
    <property type="molecule type" value="Genomic_DNA"/>
</dbReference>
<dbReference type="SUPFAM" id="SSF88946">
    <property type="entry name" value="Sigma2 domain of RNA polymerase sigma factors"/>
    <property type="match status" value="1"/>
</dbReference>
<protein>
    <submittedName>
        <fullName evidence="8">RNA polymerase sigma factor</fullName>
    </submittedName>
</protein>
<sequence length="212" mass="23188">MREARRDPAARDRQRHDAALTDAVHAAQNGDEDGFRRVYRMVHPMLLRYVRTLVGAADAEDVMSEAWLHIARDLGTFHGDGDGFRGWAAKVARNRALDHLRRSGRRPLIGGDESDLLDLPSASDTADEALESVSTDRALALIASLPRDQAEAVLLRVVLGLDAKQAGRVLGKRPGTVRVCAYRGLRKLADMLHPGQPPRPAVGRPAILEDTA</sequence>
<evidence type="ECO:0000256" key="5">
    <source>
        <dbReference type="SAM" id="MobiDB-lite"/>
    </source>
</evidence>
<name>A0ABY6E7G8_9ACTN</name>
<feature type="domain" description="RNA polymerase sigma-70 region 2" evidence="6">
    <location>
        <begin position="39"/>
        <end position="106"/>
    </location>
</feature>
<dbReference type="InterPro" id="IPR013249">
    <property type="entry name" value="RNA_pol_sigma70_r4_t2"/>
</dbReference>
<dbReference type="Pfam" id="PF08281">
    <property type="entry name" value="Sigma70_r4_2"/>
    <property type="match status" value="1"/>
</dbReference>
<dbReference type="InterPro" id="IPR014284">
    <property type="entry name" value="RNA_pol_sigma-70_dom"/>
</dbReference>
<comment type="similarity">
    <text evidence="1">Belongs to the sigma-70 factor family. ECF subfamily.</text>
</comment>
<keyword evidence="3" id="KW-0731">Sigma factor</keyword>
<dbReference type="InterPro" id="IPR007627">
    <property type="entry name" value="RNA_pol_sigma70_r2"/>
</dbReference>
<keyword evidence="4" id="KW-0804">Transcription</keyword>
<feature type="domain" description="RNA polymerase sigma factor 70 region 4 type 2" evidence="7">
    <location>
        <begin position="137"/>
        <end position="188"/>
    </location>
</feature>
<evidence type="ECO:0000313" key="9">
    <source>
        <dbReference type="Proteomes" id="UP001061298"/>
    </source>
</evidence>
<dbReference type="Proteomes" id="UP001061298">
    <property type="component" value="Chromosome"/>
</dbReference>
<evidence type="ECO:0000256" key="1">
    <source>
        <dbReference type="ARBA" id="ARBA00010641"/>
    </source>
</evidence>
<dbReference type="Gene3D" id="1.10.1740.10">
    <property type="match status" value="1"/>
</dbReference>
<evidence type="ECO:0000259" key="6">
    <source>
        <dbReference type="Pfam" id="PF04542"/>
    </source>
</evidence>
<gene>
    <name evidence="8" type="ORF">N8I84_15830</name>
</gene>
<evidence type="ECO:0000256" key="2">
    <source>
        <dbReference type="ARBA" id="ARBA00023015"/>
    </source>
</evidence>
<dbReference type="Pfam" id="PF04542">
    <property type="entry name" value="Sigma70_r2"/>
    <property type="match status" value="1"/>
</dbReference>
<evidence type="ECO:0000259" key="7">
    <source>
        <dbReference type="Pfam" id="PF08281"/>
    </source>
</evidence>
<reference evidence="8" key="1">
    <citation type="submission" date="2022-10" db="EMBL/GenBank/DDBJ databases">
        <authorList>
            <person name="Mo P."/>
        </authorList>
    </citation>
    <scope>NUCLEOTIDE SEQUENCE</scope>
    <source>
        <strain evidence="8">HUAS 13-4</strain>
    </source>
</reference>
<dbReference type="PANTHER" id="PTHR43133:SF66">
    <property type="entry name" value="ECF RNA POLYMERASE SIGMA FACTOR SIGK"/>
    <property type="match status" value="1"/>
</dbReference>
<keyword evidence="2" id="KW-0805">Transcription regulation</keyword>
<dbReference type="SUPFAM" id="SSF88659">
    <property type="entry name" value="Sigma3 and sigma4 domains of RNA polymerase sigma factors"/>
    <property type="match status" value="1"/>
</dbReference>
<keyword evidence="9" id="KW-1185">Reference proteome</keyword>
<dbReference type="InterPro" id="IPR013325">
    <property type="entry name" value="RNA_pol_sigma_r2"/>
</dbReference>
<dbReference type="InterPro" id="IPR036388">
    <property type="entry name" value="WH-like_DNA-bd_sf"/>
</dbReference>
<dbReference type="PANTHER" id="PTHR43133">
    <property type="entry name" value="RNA POLYMERASE ECF-TYPE SIGMA FACTO"/>
    <property type="match status" value="1"/>
</dbReference>
<proteinExistence type="inferred from homology"/>